<proteinExistence type="predicted"/>
<keyword evidence="2" id="KW-1133">Transmembrane helix</keyword>
<feature type="transmembrane region" description="Helical" evidence="2">
    <location>
        <begin position="111"/>
        <end position="131"/>
    </location>
</feature>
<name>A0A1I1DGG5_NATHA</name>
<evidence type="ECO:0000256" key="2">
    <source>
        <dbReference type="SAM" id="Phobius"/>
    </source>
</evidence>
<organism evidence="3 4">
    <name type="scientific">Natronobacterium haloterrestre</name>
    <name type="common">Halobiforma haloterrestris</name>
    <dbReference type="NCBI Taxonomy" id="148448"/>
    <lineage>
        <taxon>Archaea</taxon>
        <taxon>Methanobacteriati</taxon>
        <taxon>Methanobacteriota</taxon>
        <taxon>Stenosarchaea group</taxon>
        <taxon>Halobacteria</taxon>
        <taxon>Halobacteriales</taxon>
        <taxon>Natrialbaceae</taxon>
        <taxon>Natronobacterium</taxon>
    </lineage>
</organism>
<evidence type="ECO:0000256" key="1">
    <source>
        <dbReference type="SAM" id="MobiDB-lite"/>
    </source>
</evidence>
<dbReference type="Proteomes" id="UP000199161">
    <property type="component" value="Unassembled WGS sequence"/>
</dbReference>
<keyword evidence="2" id="KW-0812">Transmembrane</keyword>
<reference evidence="4" key="1">
    <citation type="submission" date="2016-10" db="EMBL/GenBank/DDBJ databases">
        <authorList>
            <person name="Varghese N."/>
            <person name="Submissions S."/>
        </authorList>
    </citation>
    <scope>NUCLEOTIDE SEQUENCE [LARGE SCALE GENOMIC DNA]</scope>
    <source>
        <strain evidence="4">DSM 13078</strain>
    </source>
</reference>
<feature type="compositionally biased region" description="Basic and acidic residues" evidence="1">
    <location>
        <begin position="198"/>
        <end position="214"/>
    </location>
</feature>
<protein>
    <submittedName>
        <fullName evidence="3">Uncharacterized protein</fullName>
    </submittedName>
</protein>
<keyword evidence="4" id="KW-1185">Reference proteome</keyword>
<gene>
    <name evidence="3" type="ORF">SAMN05444422_101629</name>
</gene>
<dbReference type="AlphaFoldDB" id="A0A1I1DGG5"/>
<keyword evidence="2" id="KW-0472">Membrane</keyword>
<feature type="transmembrane region" description="Helical" evidence="2">
    <location>
        <begin position="143"/>
        <end position="167"/>
    </location>
</feature>
<sequence>MTVRLLGPSVPTLERIMTYDRSKYPATMDRETVQSVGKLLLATLSAILLLSLLSVLPGVGRVIPGTPVTFVAVVGAVVTVAIVGLLLWLAPALASLVRSTADGPPSVVDDVASIVQLFVVLVAVLVAHRGLEPAIAPLLGRLAWTYDVLFLVLALGPLAILAARIYVSLDPIAELLAERVVADADARDTETGRVAGEPSRKTDADDETTHTGSE</sequence>
<dbReference type="EMBL" id="FOKW01000001">
    <property type="protein sequence ID" value="SFB74069.1"/>
    <property type="molecule type" value="Genomic_DNA"/>
</dbReference>
<accession>A0A1I1DGG5</accession>
<feature type="transmembrane region" description="Helical" evidence="2">
    <location>
        <begin position="39"/>
        <end position="56"/>
    </location>
</feature>
<feature type="region of interest" description="Disordered" evidence="1">
    <location>
        <begin position="185"/>
        <end position="214"/>
    </location>
</feature>
<evidence type="ECO:0000313" key="3">
    <source>
        <dbReference type="EMBL" id="SFB74069.1"/>
    </source>
</evidence>
<evidence type="ECO:0000313" key="4">
    <source>
        <dbReference type="Proteomes" id="UP000199161"/>
    </source>
</evidence>
<dbReference type="RefSeq" id="WP_245757961.1">
    <property type="nucleotide sequence ID" value="NZ_FOKW01000001.1"/>
</dbReference>
<feature type="transmembrane region" description="Helical" evidence="2">
    <location>
        <begin position="68"/>
        <end position="91"/>
    </location>
</feature>